<feature type="chain" id="PRO_5003094655" evidence="11">
    <location>
        <begin position="24"/>
        <end position="377"/>
    </location>
</feature>
<dbReference type="eggNOG" id="COG3637">
    <property type="taxonomic scope" value="Bacteria"/>
</dbReference>
<dbReference type="STRING" id="666681.M301_1142"/>
<dbReference type="PANTHER" id="PTHR30329">
    <property type="entry name" value="STATOR ELEMENT OF FLAGELLAR MOTOR COMPLEX"/>
    <property type="match status" value="1"/>
</dbReference>
<dbReference type="InterPro" id="IPR011250">
    <property type="entry name" value="OMP/PagP_B-barrel"/>
</dbReference>
<dbReference type="InterPro" id="IPR027385">
    <property type="entry name" value="Beta-barrel_OMP"/>
</dbReference>
<gene>
    <name evidence="13" type="ordered locus">M301_1142</name>
</gene>
<evidence type="ECO:0000256" key="8">
    <source>
        <dbReference type="ARBA" id="ARBA00023136"/>
    </source>
</evidence>
<evidence type="ECO:0000313" key="13">
    <source>
        <dbReference type="EMBL" id="ADI29526.1"/>
    </source>
</evidence>
<keyword evidence="14" id="KW-1185">Reference proteome</keyword>
<dbReference type="Pfam" id="PF13505">
    <property type="entry name" value="OMP_b-brl"/>
    <property type="match status" value="1"/>
</dbReference>
<dbReference type="PANTHER" id="PTHR30329:SF21">
    <property type="entry name" value="LIPOPROTEIN YIAD-RELATED"/>
    <property type="match status" value="1"/>
</dbReference>
<name>D7DHJ1_METV0</name>
<comment type="subcellular location">
    <subcellularLocation>
        <location evidence="1">Cell outer membrane</location>
        <topology evidence="1">Multi-pass membrane protein</topology>
    </subcellularLocation>
</comment>
<evidence type="ECO:0000313" key="14">
    <source>
        <dbReference type="Proteomes" id="UP000000383"/>
    </source>
</evidence>
<dbReference type="GO" id="GO:0015288">
    <property type="term" value="F:porin activity"/>
    <property type="evidence" value="ECO:0007669"/>
    <property type="project" value="UniProtKB-KW"/>
</dbReference>
<dbReference type="InterPro" id="IPR006665">
    <property type="entry name" value="OmpA-like"/>
</dbReference>
<keyword evidence="3" id="KW-1134">Transmembrane beta strand</keyword>
<keyword evidence="8 10" id="KW-0472">Membrane</keyword>
<feature type="domain" description="OmpA-like" evidence="12">
    <location>
        <begin position="244"/>
        <end position="368"/>
    </location>
</feature>
<dbReference type="PRINTS" id="PR01023">
    <property type="entry name" value="NAFLGMOTY"/>
</dbReference>
<dbReference type="PROSITE" id="PS51123">
    <property type="entry name" value="OMPA_2"/>
    <property type="match status" value="1"/>
</dbReference>
<keyword evidence="2" id="KW-0813">Transport</keyword>
<dbReference type="RefSeq" id="WP_013147842.1">
    <property type="nucleotide sequence ID" value="NC_014207.1"/>
</dbReference>
<reference evidence="14" key="1">
    <citation type="submission" date="2010-05" db="EMBL/GenBank/DDBJ databases">
        <title>Complete sequence of Methylotenera sp. 301.</title>
        <authorList>
            <person name="Lucas S."/>
            <person name="Copeland A."/>
            <person name="Lapidus A."/>
            <person name="Cheng J.-F."/>
            <person name="Bruce D."/>
            <person name="Goodwin L."/>
            <person name="Pitluck S."/>
            <person name="Clum A."/>
            <person name="Land M."/>
            <person name="Hauser L."/>
            <person name="Kyrpides N."/>
            <person name="Ivanova N."/>
            <person name="Chistoservova L."/>
            <person name="Kalyuzhnaya M."/>
            <person name="Woyke T."/>
        </authorList>
    </citation>
    <scope>NUCLEOTIDE SEQUENCE [LARGE SCALE GENOMIC DNA]</scope>
    <source>
        <strain evidence="14">301</strain>
    </source>
</reference>
<evidence type="ECO:0000256" key="5">
    <source>
        <dbReference type="ARBA" id="ARBA00022729"/>
    </source>
</evidence>
<evidence type="ECO:0000256" key="11">
    <source>
        <dbReference type="SAM" id="SignalP"/>
    </source>
</evidence>
<sequence length="377" mass="39978" precursor="true">MNNSLIQIAVVATLGLTALSASAEDMYRGAWYALPGISYMDTDNDLNAGNGGGAFIKFGKEVSPSWDIQGGLGYNTSNENGIPGASGRYKQTTLGLDALYMLSRDKFRPFVLVGAGVARNKLGYSIPAPNNDLSNTKTGWMANVGLGAQYLVSDTFGLQADLRQQWSRAKGGLDSNLDGTNVSHSETISNTLLSLGGIFRFGAPTPMPVVAEAEPVAAPTPAPEPVAEAAPAPAPVAAVEPCKPKFETVTISAEKLFGFDKSKLQDGAKPILDGVVAKLKEHSEFKLVMVTGYTDRIGSEAYNQKLSEHRANEVKDYIVSQGIDAGRLQAVGKGESEAVVDCKGIKGKKLISCLAPNRRVVILDEEQHKVEGQTACN</sequence>
<keyword evidence="6" id="KW-0406">Ion transport</keyword>
<keyword evidence="7" id="KW-0626">Porin</keyword>
<protein>
    <submittedName>
        <fullName evidence="13">OmpA/MotB domain protein</fullName>
    </submittedName>
</protein>
<dbReference type="Gene3D" id="2.40.160.20">
    <property type="match status" value="1"/>
</dbReference>
<dbReference type="PRINTS" id="PR01021">
    <property type="entry name" value="OMPADOMAIN"/>
</dbReference>
<keyword evidence="9" id="KW-0998">Cell outer membrane</keyword>
<organism evidence="13 14">
    <name type="scientific">Methylotenera versatilis (strain 301)</name>
    <dbReference type="NCBI Taxonomy" id="666681"/>
    <lineage>
        <taxon>Bacteria</taxon>
        <taxon>Pseudomonadati</taxon>
        <taxon>Pseudomonadota</taxon>
        <taxon>Betaproteobacteria</taxon>
        <taxon>Nitrosomonadales</taxon>
        <taxon>Methylophilaceae</taxon>
        <taxon>Methylotenera</taxon>
    </lineage>
</organism>
<dbReference type="Pfam" id="PF00691">
    <property type="entry name" value="OmpA"/>
    <property type="match status" value="1"/>
</dbReference>
<reference evidence="13 14" key="2">
    <citation type="journal article" date="2011" name="J. Bacteriol.">
        <title>Genomes of three methylotrophs from a single niche uncover genetic and metabolic divergence of Methylophilaceae.</title>
        <authorList>
            <person name="Lapidus A."/>
            <person name="Clum A."/>
            <person name="Labutti K."/>
            <person name="Kaluzhnaya M.G."/>
            <person name="Lim S."/>
            <person name="Beck D.A."/>
            <person name="Glavina Del Rio T."/>
            <person name="Nolan M."/>
            <person name="Mavromatis K."/>
            <person name="Huntemann M."/>
            <person name="Lucas S."/>
            <person name="Lidstrom M.E."/>
            <person name="Ivanova N."/>
            <person name="Chistoserdova L."/>
        </authorList>
    </citation>
    <scope>NUCLEOTIDE SEQUENCE [LARGE SCALE GENOMIC DNA]</scope>
    <source>
        <strain evidence="13 14">301</strain>
    </source>
</reference>
<evidence type="ECO:0000256" key="1">
    <source>
        <dbReference type="ARBA" id="ARBA00004571"/>
    </source>
</evidence>
<feature type="signal peptide" evidence="11">
    <location>
        <begin position="1"/>
        <end position="23"/>
    </location>
</feature>
<evidence type="ECO:0000256" key="4">
    <source>
        <dbReference type="ARBA" id="ARBA00022692"/>
    </source>
</evidence>
<dbReference type="SUPFAM" id="SSF103088">
    <property type="entry name" value="OmpA-like"/>
    <property type="match status" value="1"/>
</dbReference>
<dbReference type="eggNOG" id="COG2885">
    <property type="taxonomic scope" value="Bacteria"/>
</dbReference>
<evidence type="ECO:0000256" key="2">
    <source>
        <dbReference type="ARBA" id="ARBA00022448"/>
    </source>
</evidence>
<dbReference type="Gene3D" id="3.30.1330.60">
    <property type="entry name" value="OmpA-like domain"/>
    <property type="match status" value="1"/>
</dbReference>
<dbReference type="EMBL" id="CP002056">
    <property type="protein sequence ID" value="ADI29526.1"/>
    <property type="molecule type" value="Genomic_DNA"/>
</dbReference>
<dbReference type="AlphaFoldDB" id="D7DHJ1"/>
<dbReference type="Proteomes" id="UP000000383">
    <property type="component" value="Chromosome"/>
</dbReference>
<dbReference type="InterPro" id="IPR006664">
    <property type="entry name" value="OMP_bac"/>
</dbReference>
<dbReference type="KEGG" id="meh:M301_1142"/>
<keyword evidence="5 11" id="KW-0732">Signal</keyword>
<evidence type="ECO:0000259" key="12">
    <source>
        <dbReference type="PROSITE" id="PS51123"/>
    </source>
</evidence>
<evidence type="ECO:0000256" key="3">
    <source>
        <dbReference type="ARBA" id="ARBA00022452"/>
    </source>
</evidence>
<keyword evidence="4" id="KW-0812">Transmembrane</keyword>
<dbReference type="CDD" id="cd07185">
    <property type="entry name" value="OmpA_C-like"/>
    <property type="match status" value="1"/>
</dbReference>
<dbReference type="OrthoDB" id="1149075at2"/>
<dbReference type="GO" id="GO:0006811">
    <property type="term" value="P:monoatomic ion transport"/>
    <property type="evidence" value="ECO:0007669"/>
    <property type="project" value="UniProtKB-KW"/>
</dbReference>
<dbReference type="InterPro" id="IPR050330">
    <property type="entry name" value="Bact_OuterMem_StrucFunc"/>
</dbReference>
<proteinExistence type="predicted"/>
<dbReference type="InterPro" id="IPR036737">
    <property type="entry name" value="OmpA-like_sf"/>
</dbReference>
<evidence type="ECO:0000256" key="10">
    <source>
        <dbReference type="PROSITE-ProRule" id="PRU00473"/>
    </source>
</evidence>
<evidence type="ECO:0000256" key="9">
    <source>
        <dbReference type="ARBA" id="ARBA00023237"/>
    </source>
</evidence>
<dbReference type="SUPFAM" id="SSF56925">
    <property type="entry name" value="OMPA-like"/>
    <property type="match status" value="1"/>
</dbReference>
<dbReference type="GO" id="GO:0009279">
    <property type="term" value="C:cell outer membrane"/>
    <property type="evidence" value="ECO:0007669"/>
    <property type="project" value="UniProtKB-SubCell"/>
</dbReference>
<dbReference type="HOGENOM" id="CLU_762483_0_0_4"/>
<accession>D7DHJ1</accession>
<dbReference type="GO" id="GO:0046930">
    <property type="term" value="C:pore complex"/>
    <property type="evidence" value="ECO:0007669"/>
    <property type="project" value="UniProtKB-KW"/>
</dbReference>
<evidence type="ECO:0000256" key="6">
    <source>
        <dbReference type="ARBA" id="ARBA00023065"/>
    </source>
</evidence>
<evidence type="ECO:0000256" key="7">
    <source>
        <dbReference type="ARBA" id="ARBA00023114"/>
    </source>
</evidence>